<reference evidence="1 2" key="1">
    <citation type="submission" date="2018-06" db="EMBL/GenBank/DDBJ databases">
        <authorList>
            <consortium name="Pathogen Informatics"/>
            <person name="Doyle S."/>
        </authorList>
    </citation>
    <scope>NUCLEOTIDE SEQUENCE [LARGE SCALE GENOMIC DNA]</scope>
    <source>
        <strain evidence="1 2">NCTC8179</strain>
    </source>
</reference>
<evidence type="ECO:0000313" key="2">
    <source>
        <dbReference type="Proteomes" id="UP000255543"/>
    </source>
</evidence>
<dbReference type="GO" id="GO:0004527">
    <property type="term" value="F:exonuclease activity"/>
    <property type="evidence" value="ECO:0007669"/>
    <property type="project" value="UniProtKB-KW"/>
</dbReference>
<keyword evidence="1" id="KW-0378">Hydrolase</keyword>
<keyword evidence="1" id="KW-0269">Exonuclease</keyword>
<dbReference type="Gene3D" id="3.90.1640.30">
    <property type="match status" value="1"/>
</dbReference>
<accession>A0A377AGC4</accession>
<name>A0A377AGC4_ECOLX</name>
<keyword evidence="1" id="KW-0540">Nuclease</keyword>
<protein>
    <submittedName>
        <fullName evidence="1">Single-stranded DNA-specific exonuclease</fullName>
        <ecNumber evidence="1">3.1.-.-</ecNumber>
    </submittedName>
</protein>
<dbReference type="EC" id="3.1.-.-" evidence="1"/>
<dbReference type="AlphaFoldDB" id="A0A377AGC4"/>
<dbReference type="InterPro" id="IPR038763">
    <property type="entry name" value="DHH_sf"/>
</dbReference>
<dbReference type="PANTHER" id="PTHR30255">
    <property type="entry name" value="SINGLE-STRANDED-DNA-SPECIFIC EXONUCLEASE RECJ"/>
    <property type="match status" value="1"/>
</dbReference>
<dbReference type="PANTHER" id="PTHR30255:SF2">
    <property type="entry name" value="SINGLE-STRANDED-DNA-SPECIFIC EXONUCLEASE RECJ"/>
    <property type="match status" value="1"/>
</dbReference>
<dbReference type="EMBL" id="UGEB01000001">
    <property type="protein sequence ID" value="STL07184.1"/>
    <property type="molecule type" value="Genomic_DNA"/>
</dbReference>
<proteinExistence type="predicted"/>
<evidence type="ECO:0000313" key="1">
    <source>
        <dbReference type="EMBL" id="STL07184.1"/>
    </source>
</evidence>
<dbReference type="Proteomes" id="UP000255543">
    <property type="component" value="Unassembled WGS sequence"/>
</dbReference>
<sequence>MPLDANNRILTWQGMSRIRAGKCRPGIKALLEVANRDAQKLAASDLGFALGPRLNAAGRLGRYVRRCGALAVRQHRRSARAGK</sequence>
<dbReference type="InterPro" id="IPR051673">
    <property type="entry name" value="SSDNA_exonuclease_RecJ"/>
</dbReference>
<organism evidence="1 2">
    <name type="scientific">Escherichia coli</name>
    <dbReference type="NCBI Taxonomy" id="562"/>
    <lineage>
        <taxon>Bacteria</taxon>
        <taxon>Pseudomonadati</taxon>
        <taxon>Pseudomonadota</taxon>
        <taxon>Gammaproteobacteria</taxon>
        <taxon>Enterobacterales</taxon>
        <taxon>Enterobacteriaceae</taxon>
        <taxon>Escherichia</taxon>
    </lineage>
</organism>
<gene>
    <name evidence="1" type="primary">recJ_2</name>
    <name evidence="1" type="ORF">NCTC8179_06504</name>
</gene>
<dbReference type="SUPFAM" id="SSF64182">
    <property type="entry name" value="DHH phosphoesterases"/>
    <property type="match status" value="1"/>
</dbReference>